<reference evidence="1 2" key="1">
    <citation type="submission" date="2019-07" db="EMBL/GenBank/DDBJ databases">
        <title>New Mycobacterium species.</title>
        <authorList>
            <person name="Tortoli E."/>
            <person name="Ghielmetti G."/>
            <person name="Friedel U."/>
            <person name="Trovato A."/>
        </authorList>
    </citation>
    <scope>NUCLEOTIDE SEQUENCE [LARGE SCALE GENOMIC DNA]</scope>
    <source>
        <strain evidence="1 2">16-83</strain>
    </source>
</reference>
<protein>
    <submittedName>
        <fullName evidence="1">Uncharacterized protein</fullName>
    </submittedName>
</protein>
<sequence>MAADPIEQLKSPIVDIVEWFCRRVSYCQPWVTNPVKILLRGKRFGHLVHDGAVGDPADGGQFADLLRGRPRSSVGVLPADGGGIVSVDAEAVQ</sequence>
<keyword evidence="2" id="KW-1185">Reference proteome</keyword>
<gene>
    <name evidence="1" type="ORF">FPZ47_20750</name>
</gene>
<organism evidence="1 2">
    <name type="scientific">Mycobacterium helveticum</name>
    <dbReference type="NCBI Taxonomy" id="2592811"/>
    <lineage>
        <taxon>Bacteria</taxon>
        <taxon>Bacillati</taxon>
        <taxon>Actinomycetota</taxon>
        <taxon>Actinomycetes</taxon>
        <taxon>Mycobacteriales</taxon>
        <taxon>Mycobacteriaceae</taxon>
        <taxon>Mycobacterium</taxon>
    </lineage>
</organism>
<dbReference type="EMBL" id="VMQU01000108">
    <property type="protein sequence ID" value="TVS84959.1"/>
    <property type="molecule type" value="Genomic_DNA"/>
</dbReference>
<dbReference type="AlphaFoldDB" id="A0A557XH48"/>
<comment type="caution">
    <text evidence="1">The sequence shown here is derived from an EMBL/GenBank/DDBJ whole genome shotgun (WGS) entry which is preliminary data.</text>
</comment>
<name>A0A557XH48_9MYCO</name>
<accession>A0A557XH48</accession>
<evidence type="ECO:0000313" key="2">
    <source>
        <dbReference type="Proteomes" id="UP000320513"/>
    </source>
</evidence>
<evidence type="ECO:0000313" key="1">
    <source>
        <dbReference type="EMBL" id="TVS84959.1"/>
    </source>
</evidence>
<dbReference type="Proteomes" id="UP000320513">
    <property type="component" value="Unassembled WGS sequence"/>
</dbReference>
<proteinExistence type="predicted"/>
<dbReference type="RefSeq" id="WP_144954586.1">
    <property type="nucleotide sequence ID" value="NZ_VMQU01000108.1"/>
</dbReference>